<dbReference type="FunFam" id="1.10.10.60:FF:000047">
    <property type="entry name" value="Myb transcription factor"/>
    <property type="match status" value="1"/>
</dbReference>
<dbReference type="SUPFAM" id="SSF46689">
    <property type="entry name" value="Homeodomain-like"/>
    <property type="match status" value="1"/>
</dbReference>
<dbReference type="PANTHER" id="PTHR47997">
    <property type="entry name" value="MYB DOMAIN PROTEIN 55"/>
    <property type="match status" value="1"/>
</dbReference>
<keyword evidence="6" id="KW-0539">Nucleus</keyword>
<evidence type="ECO:0000256" key="3">
    <source>
        <dbReference type="ARBA" id="ARBA00023015"/>
    </source>
</evidence>
<evidence type="ECO:0000313" key="10">
    <source>
        <dbReference type="EMBL" id="QGU34065.1"/>
    </source>
</evidence>
<keyword evidence="3" id="KW-0805">Transcription regulation</keyword>
<dbReference type="GO" id="GO:0005634">
    <property type="term" value="C:nucleus"/>
    <property type="evidence" value="ECO:0007669"/>
    <property type="project" value="UniProtKB-SubCell"/>
</dbReference>
<evidence type="ECO:0000259" key="9">
    <source>
        <dbReference type="PROSITE" id="PS51294"/>
    </source>
</evidence>
<dbReference type="Pfam" id="PF00249">
    <property type="entry name" value="Myb_DNA-binding"/>
    <property type="match status" value="2"/>
</dbReference>
<dbReference type="SMR" id="A0A650FK60"/>
<proteinExistence type="evidence at transcript level"/>
<keyword evidence="5" id="KW-0804">Transcription</keyword>
<dbReference type="Gene3D" id="1.10.10.60">
    <property type="entry name" value="Homeodomain-like"/>
    <property type="match status" value="2"/>
</dbReference>
<comment type="subcellular location">
    <subcellularLocation>
        <location evidence="1">Nucleus</location>
    </subcellularLocation>
</comment>
<evidence type="ECO:0000256" key="5">
    <source>
        <dbReference type="ARBA" id="ARBA00023163"/>
    </source>
</evidence>
<dbReference type="GO" id="GO:0000976">
    <property type="term" value="F:transcription cis-regulatory region binding"/>
    <property type="evidence" value="ECO:0007669"/>
    <property type="project" value="UniProtKB-ARBA"/>
</dbReference>
<dbReference type="CDD" id="cd00167">
    <property type="entry name" value="SANT"/>
    <property type="match status" value="2"/>
</dbReference>
<evidence type="ECO:0000256" key="4">
    <source>
        <dbReference type="ARBA" id="ARBA00023125"/>
    </source>
</evidence>
<accession>A0A650FK60</accession>
<dbReference type="InterPro" id="IPR051953">
    <property type="entry name" value="Plant_SW-associated_TFs"/>
</dbReference>
<feature type="domain" description="HTH myb-type" evidence="9">
    <location>
        <begin position="9"/>
        <end position="61"/>
    </location>
</feature>
<feature type="domain" description="Myb-like" evidence="8">
    <location>
        <begin position="62"/>
        <end position="112"/>
    </location>
</feature>
<organism evidence="10">
    <name type="scientific">Taiwania cryptomerioides</name>
    <name type="common">Coffin tree</name>
    <dbReference type="NCBI Taxonomy" id="50187"/>
    <lineage>
        <taxon>Eukaryota</taxon>
        <taxon>Viridiplantae</taxon>
        <taxon>Streptophyta</taxon>
        <taxon>Embryophyta</taxon>
        <taxon>Tracheophyta</taxon>
        <taxon>Spermatophyta</taxon>
        <taxon>Pinopsida</taxon>
        <taxon>Pinidae</taxon>
        <taxon>Conifers II</taxon>
        <taxon>Cupressales</taxon>
        <taxon>Cupressaceae</taxon>
        <taxon>Taiwania</taxon>
    </lineage>
</organism>
<keyword evidence="4" id="KW-0238">DNA-binding</keyword>
<feature type="compositionally biased region" description="Polar residues" evidence="7">
    <location>
        <begin position="143"/>
        <end position="164"/>
    </location>
</feature>
<keyword evidence="2" id="KW-0677">Repeat</keyword>
<sequence>MGRHSCCYKQKLRKGLWSPEEDEKLLRHITKYGHGCWSAVPKQAGLQRCGKSCRLRWINYLRPDLKRGSFSPQEENLIIELHALLGNRWSQIATQLPGRTDNEIKNLWNSCIKKKLRQRGIDPITHRPLSEISAADTGAGGDDSNNNRAATASVSLDDSNNNLKQPDDLNVVSRNEVTDTAAFSNPMEHAMFESHEVLSSHQDIDSKASSNISLRQEFLLQKFNNGNESPITSLADLNFMQLSAHVLNNHQKLTSLSNPNPVLCLQPPLQSSCEIPIAENEISWSGLHCKDTAENFLGNINSDFAVSTEFPDNNCMMGNPSLYRAGPGLSSLLYSNRLVGNQDFLDNSGTNYMNRAQTFWDNHNVSGASSSSISGNSSNNIEVNNGGSFYETTGHIWGLAETAQADGSDITSETELFHAPFSSNSHTMYITETKPSGHIYGGDNNAADCSVSWQQQVTDPAYDRAFTLLNPDFQHIVAALDQI</sequence>
<name>A0A650FK60_TAICR</name>
<dbReference type="PROSITE" id="PS51294">
    <property type="entry name" value="HTH_MYB"/>
    <property type="match status" value="2"/>
</dbReference>
<dbReference type="SMART" id="SM00717">
    <property type="entry name" value="SANT"/>
    <property type="match status" value="2"/>
</dbReference>
<reference evidence="10" key="1">
    <citation type="journal article" date="2019" name="Tree Genet. Genomes">
        <title>TcMYB1, TcMYB4, and TcMYB8 participate in the regulation of lignan biosynthesis in Taiwania cryptomerioides Hayata.</title>
        <authorList>
            <person name="Chiang N.-T."/>
            <person name="Wen C.-H."/>
            <person name="Chu F.-H."/>
        </authorList>
    </citation>
    <scope>NUCLEOTIDE SEQUENCE</scope>
</reference>
<dbReference type="AlphaFoldDB" id="A0A650FK60"/>
<evidence type="ECO:0000256" key="1">
    <source>
        <dbReference type="ARBA" id="ARBA00004123"/>
    </source>
</evidence>
<evidence type="ECO:0000256" key="2">
    <source>
        <dbReference type="ARBA" id="ARBA00022737"/>
    </source>
</evidence>
<feature type="region of interest" description="Disordered" evidence="7">
    <location>
        <begin position="127"/>
        <end position="167"/>
    </location>
</feature>
<protein>
    <submittedName>
        <fullName evidence="10">MYB8</fullName>
    </submittedName>
</protein>
<dbReference type="PANTHER" id="PTHR47997:SF75">
    <property type="entry name" value="MYB DOMAIN PROTEIN 55"/>
    <property type="match status" value="1"/>
</dbReference>
<dbReference type="FunFam" id="1.10.10.60:FF:000394">
    <property type="entry name" value="MYB transcription factor"/>
    <property type="match status" value="1"/>
</dbReference>
<feature type="domain" description="HTH myb-type" evidence="9">
    <location>
        <begin position="62"/>
        <end position="116"/>
    </location>
</feature>
<evidence type="ECO:0000259" key="8">
    <source>
        <dbReference type="PROSITE" id="PS50090"/>
    </source>
</evidence>
<dbReference type="InterPro" id="IPR001005">
    <property type="entry name" value="SANT/Myb"/>
</dbReference>
<evidence type="ECO:0000256" key="7">
    <source>
        <dbReference type="SAM" id="MobiDB-lite"/>
    </source>
</evidence>
<dbReference type="EMBL" id="MK202582">
    <property type="protein sequence ID" value="QGU34065.1"/>
    <property type="molecule type" value="mRNA"/>
</dbReference>
<dbReference type="PROSITE" id="PS50090">
    <property type="entry name" value="MYB_LIKE"/>
    <property type="match status" value="2"/>
</dbReference>
<gene>
    <name evidence="10" type="primary">MYB8</name>
</gene>
<dbReference type="InterPro" id="IPR009057">
    <property type="entry name" value="Homeodomain-like_sf"/>
</dbReference>
<dbReference type="InterPro" id="IPR017930">
    <property type="entry name" value="Myb_dom"/>
</dbReference>
<evidence type="ECO:0000256" key="6">
    <source>
        <dbReference type="ARBA" id="ARBA00023242"/>
    </source>
</evidence>
<feature type="domain" description="Myb-like" evidence="8">
    <location>
        <begin position="9"/>
        <end position="61"/>
    </location>
</feature>